<dbReference type="STRING" id="93684.SAMN05421853_12313"/>
<organism evidence="3 4">
    <name type="scientific">Roseivivax halotolerans</name>
    <dbReference type="NCBI Taxonomy" id="93684"/>
    <lineage>
        <taxon>Bacteria</taxon>
        <taxon>Pseudomonadati</taxon>
        <taxon>Pseudomonadota</taxon>
        <taxon>Alphaproteobacteria</taxon>
        <taxon>Rhodobacterales</taxon>
        <taxon>Roseobacteraceae</taxon>
        <taxon>Roseivivax</taxon>
    </lineage>
</organism>
<feature type="domain" description="Resolvase/invertase-type recombinase catalytic" evidence="2">
    <location>
        <begin position="1"/>
        <end position="135"/>
    </location>
</feature>
<dbReference type="Proteomes" id="UP000243106">
    <property type="component" value="Unassembled WGS sequence"/>
</dbReference>
<evidence type="ECO:0000313" key="4">
    <source>
        <dbReference type="Proteomes" id="UP000243106"/>
    </source>
</evidence>
<dbReference type="EMBL" id="FOXV01000023">
    <property type="protein sequence ID" value="SFQ69180.1"/>
    <property type="molecule type" value="Genomic_DNA"/>
</dbReference>
<evidence type="ECO:0000256" key="1">
    <source>
        <dbReference type="ARBA" id="ARBA00009913"/>
    </source>
</evidence>
<keyword evidence="4" id="KW-1185">Reference proteome</keyword>
<dbReference type="CDD" id="cd03768">
    <property type="entry name" value="SR_ResInv"/>
    <property type="match status" value="1"/>
</dbReference>
<dbReference type="Gene3D" id="3.40.50.1390">
    <property type="entry name" value="Resolvase, N-terminal catalytic domain"/>
    <property type="match status" value="1"/>
</dbReference>
<evidence type="ECO:0000259" key="2">
    <source>
        <dbReference type="PROSITE" id="PS51736"/>
    </source>
</evidence>
<dbReference type="PANTHER" id="PTHR30461:SF26">
    <property type="entry name" value="RESOLVASE HOMOLOG YNEB"/>
    <property type="match status" value="1"/>
</dbReference>
<dbReference type="RefSeq" id="WP_217646760.1">
    <property type="nucleotide sequence ID" value="NZ_FOXV01000023.1"/>
</dbReference>
<dbReference type="Pfam" id="PF00239">
    <property type="entry name" value="Resolvase"/>
    <property type="match status" value="1"/>
</dbReference>
<dbReference type="GO" id="GO:0003677">
    <property type="term" value="F:DNA binding"/>
    <property type="evidence" value="ECO:0007669"/>
    <property type="project" value="InterPro"/>
</dbReference>
<dbReference type="AlphaFoldDB" id="A0A1I6AKL5"/>
<dbReference type="InterPro" id="IPR050639">
    <property type="entry name" value="SSR_resolvase"/>
</dbReference>
<name>A0A1I6AKL5_9RHOB</name>
<dbReference type="InterPro" id="IPR006119">
    <property type="entry name" value="Resolv_N"/>
</dbReference>
<sequence length="187" mass="21289">MKFGYRRVSTADQSLDRQDLGNDLDRVFEEHISGKDRDRPQLERMLSLVEEGDEVRVWSIDRLARDLRDLLEIVQTITGRGATIRFLSDNLAFSGGQDDHMAQLQLNILGAVAQFERQILKRRQAEGIQKAKERGAYKGGKARIDRASVYQLLDQGLGPRQVAQALRIHEQSVYRLKRERATATAGE</sequence>
<evidence type="ECO:0000313" key="3">
    <source>
        <dbReference type="EMBL" id="SFQ69180.1"/>
    </source>
</evidence>
<gene>
    <name evidence="3" type="ORF">SAMN05421853_12313</name>
</gene>
<dbReference type="PROSITE" id="PS51736">
    <property type="entry name" value="RECOMBINASES_3"/>
    <property type="match status" value="1"/>
</dbReference>
<protein>
    <submittedName>
        <fullName evidence="3">Site-specific DNA recombinase</fullName>
    </submittedName>
</protein>
<dbReference type="InterPro" id="IPR036162">
    <property type="entry name" value="Resolvase-like_N_sf"/>
</dbReference>
<dbReference type="SMART" id="SM00857">
    <property type="entry name" value="Resolvase"/>
    <property type="match status" value="1"/>
</dbReference>
<accession>A0A1I6AKL5</accession>
<dbReference type="SUPFAM" id="SSF53041">
    <property type="entry name" value="Resolvase-like"/>
    <property type="match status" value="1"/>
</dbReference>
<comment type="similarity">
    <text evidence="1">Belongs to the site-specific recombinase resolvase family.</text>
</comment>
<dbReference type="GO" id="GO:0000150">
    <property type="term" value="F:DNA strand exchange activity"/>
    <property type="evidence" value="ECO:0007669"/>
    <property type="project" value="InterPro"/>
</dbReference>
<dbReference type="PANTHER" id="PTHR30461">
    <property type="entry name" value="DNA-INVERTASE FROM LAMBDOID PROPHAGE"/>
    <property type="match status" value="1"/>
</dbReference>
<proteinExistence type="inferred from homology"/>
<reference evidence="4" key="1">
    <citation type="submission" date="2016-10" db="EMBL/GenBank/DDBJ databases">
        <authorList>
            <person name="Varghese N."/>
            <person name="Submissions S."/>
        </authorList>
    </citation>
    <scope>NUCLEOTIDE SEQUENCE [LARGE SCALE GENOMIC DNA]</scope>
    <source>
        <strain evidence="4">JCM 10271</strain>
    </source>
</reference>